<dbReference type="Pfam" id="PF10440">
    <property type="entry name" value="WIYLD"/>
    <property type="match status" value="1"/>
</dbReference>
<dbReference type="SMART" id="SM00468">
    <property type="entry name" value="PreSET"/>
    <property type="match status" value="1"/>
</dbReference>
<dbReference type="Pfam" id="PF05033">
    <property type="entry name" value="Pre-SET"/>
    <property type="match status" value="1"/>
</dbReference>
<dbReference type="Gene3D" id="2.170.270.10">
    <property type="entry name" value="SET domain"/>
    <property type="match status" value="1"/>
</dbReference>
<reference evidence="10" key="3">
    <citation type="submission" date="2018-08" db="UniProtKB">
        <authorList>
            <consortium name="EnsemblPlants"/>
        </authorList>
    </citation>
    <scope>IDENTIFICATION</scope>
    <source>
        <strain evidence="10">cv. Bd21</strain>
    </source>
</reference>
<dbReference type="InterPro" id="IPR007728">
    <property type="entry name" value="Pre-SET_dom"/>
</dbReference>
<keyword evidence="5" id="KW-0949">S-adenosyl-L-methionine</keyword>
<proteinExistence type="predicted"/>
<dbReference type="InParanoid" id="A0A0Q3QEZ3"/>
<dbReference type="InterPro" id="IPR043017">
    <property type="entry name" value="WIYLD_dom_sf"/>
</dbReference>
<dbReference type="InterPro" id="IPR018848">
    <property type="entry name" value="WIYLD_domain"/>
</dbReference>
<evidence type="ECO:0000256" key="2">
    <source>
        <dbReference type="ARBA" id="ARBA00022454"/>
    </source>
</evidence>
<dbReference type="PROSITE" id="PS50280">
    <property type="entry name" value="SET"/>
    <property type="match status" value="1"/>
</dbReference>
<gene>
    <name evidence="9" type="ORF">BRADI_3g48980v3</name>
</gene>
<dbReference type="PROSITE" id="PS50868">
    <property type="entry name" value="POST_SET"/>
    <property type="match status" value="1"/>
</dbReference>
<dbReference type="InterPro" id="IPR046341">
    <property type="entry name" value="SET_dom_sf"/>
</dbReference>
<keyword evidence="3" id="KW-0489">Methyltransferase</keyword>
<reference evidence="9" key="2">
    <citation type="submission" date="2017-06" db="EMBL/GenBank/DDBJ databases">
        <title>WGS assembly of Brachypodium distachyon.</title>
        <authorList>
            <consortium name="The International Brachypodium Initiative"/>
            <person name="Lucas S."/>
            <person name="Harmon-Smith M."/>
            <person name="Lail K."/>
            <person name="Tice H."/>
            <person name="Grimwood J."/>
            <person name="Bruce D."/>
            <person name="Barry K."/>
            <person name="Shu S."/>
            <person name="Lindquist E."/>
            <person name="Wang M."/>
            <person name="Pitluck S."/>
            <person name="Vogel J.P."/>
            <person name="Garvin D.F."/>
            <person name="Mockler T.C."/>
            <person name="Schmutz J."/>
            <person name="Rokhsar D."/>
            <person name="Bevan M.W."/>
        </authorList>
    </citation>
    <scope>NUCLEOTIDE SEQUENCE</scope>
    <source>
        <strain evidence="9">Bd21</strain>
    </source>
</reference>
<keyword evidence="11" id="KW-1185">Reference proteome</keyword>
<evidence type="ECO:0000256" key="6">
    <source>
        <dbReference type="SAM" id="MobiDB-lite"/>
    </source>
</evidence>
<dbReference type="PROSITE" id="PS51580">
    <property type="entry name" value="SAM_MT43_3"/>
    <property type="match status" value="1"/>
</dbReference>
<evidence type="ECO:0000313" key="9">
    <source>
        <dbReference type="EMBL" id="KQK00378.1"/>
    </source>
</evidence>
<evidence type="ECO:0008006" key="12">
    <source>
        <dbReference type="Google" id="ProtNLM"/>
    </source>
</evidence>
<dbReference type="Pfam" id="PF00856">
    <property type="entry name" value="SET"/>
    <property type="match status" value="1"/>
</dbReference>
<dbReference type="InterPro" id="IPR025776">
    <property type="entry name" value="SUVR4/1/2"/>
</dbReference>
<feature type="region of interest" description="Disordered" evidence="6">
    <location>
        <begin position="62"/>
        <end position="91"/>
    </location>
</feature>
<feature type="compositionally biased region" description="Basic and acidic residues" evidence="6">
    <location>
        <begin position="62"/>
        <end position="84"/>
    </location>
</feature>
<evidence type="ECO:0000256" key="3">
    <source>
        <dbReference type="ARBA" id="ARBA00022603"/>
    </source>
</evidence>
<comment type="subcellular location">
    <subcellularLocation>
        <location evidence="1">Chromosome</location>
    </subcellularLocation>
</comment>
<evidence type="ECO:0000256" key="5">
    <source>
        <dbReference type="ARBA" id="ARBA00022691"/>
    </source>
</evidence>
<evidence type="ECO:0000313" key="11">
    <source>
        <dbReference type="Proteomes" id="UP000008810"/>
    </source>
</evidence>
<dbReference type="OrthoDB" id="308383at2759"/>
<sequence>MAPSKVSRERFETAVTCMHAIGIQSEIVTPVLENLLQLYDYNWEHIEADNFRVLTDAIFDDPEPKGGHKRQANERINLDSDHYNKKPRIKPTSKMNVHDRRELAEAPLQQEVGKLCHQIVCQGKGTGSKSRLPIKERNMEIEVPEDTPTDEDRYNDALRNSGLPHADKDASGSLERNLSDACSSQAITSNNGFSTNFDVASSSSGAGKLSFTYISSLAHHSDFRVPDMELICKEMEARCLRKFKIVEPNFSFMKLLEDTCQCILDLGCESSGPRERGIVQIAPAMDYLSKPSVPRDLQSNQADSSCMPANNRMMLGGICSSSAVAGEQNISSNMQVIQHQLTIVAKGPPHDVNDITKGEECLSIPIINESGNGILPPPFHYIPCNIVFQNAYINLSRARIGDESCCSDCYGDCLAQPLPCACARETGGEFAYTGDGLLKERFLDCYVSMLKEPDKHHQFRCKDCPNERVKLQANSDSPNTKVNPAPCKGHLTRKFIKECWSKCGCTRNRVVQRGITRHLQVFLTPGKKGWGLRAAEELPRGAFICEYVGEILTNTELYERTIQKTAKSRHTYPVLLDADWVTEGVLEDDHALCLDATFYGNVARFINHRCFDANIIGIPVEIETPDHHYYHDYGIDFYDVNHTIKAFKCRCGSEHCRDKRSISSRRHKTTWRP</sequence>
<dbReference type="EMBL" id="CM000882">
    <property type="protein sequence ID" value="KQK00378.1"/>
    <property type="molecule type" value="Genomic_DNA"/>
</dbReference>
<evidence type="ECO:0000256" key="1">
    <source>
        <dbReference type="ARBA" id="ARBA00004286"/>
    </source>
</evidence>
<feature type="region of interest" description="Disordered" evidence="6">
    <location>
        <begin position="145"/>
        <end position="174"/>
    </location>
</feature>
<dbReference type="Gene3D" id="1.10.8.850">
    <property type="entry name" value="Histone-lysine N methyltransferase , C-terminal domain-like"/>
    <property type="match status" value="1"/>
</dbReference>
<reference evidence="9 10" key="1">
    <citation type="journal article" date="2010" name="Nature">
        <title>Genome sequencing and analysis of the model grass Brachypodium distachyon.</title>
        <authorList>
            <consortium name="International Brachypodium Initiative"/>
        </authorList>
    </citation>
    <scope>NUCLEOTIDE SEQUENCE [LARGE SCALE GENOMIC DNA]</scope>
    <source>
        <strain evidence="9 10">Bd21</strain>
    </source>
</reference>
<dbReference type="SUPFAM" id="SSF82199">
    <property type="entry name" value="SET domain"/>
    <property type="match status" value="1"/>
</dbReference>
<evidence type="ECO:0000259" key="7">
    <source>
        <dbReference type="PROSITE" id="PS50280"/>
    </source>
</evidence>
<dbReference type="Gramene" id="KQK00378">
    <property type="protein sequence ID" value="KQK00378"/>
    <property type="gene ID" value="BRADI_3g48980v3"/>
</dbReference>
<name>A0A0Q3QEZ3_BRADI</name>
<feature type="domain" description="Post-SET" evidence="8">
    <location>
        <begin position="645"/>
        <end position="661"/>
    </location>
</feature>
<organism evidence="9">
    <name type="scientific">Brachypodium distachyon</name>
    <name type="common">Purple false brome</name>
    <name type="synonym">Trachynia distachya</name>
    <dbReference type="NCBI Taxonomy" id="15368"/>
    <lineage>
        <taxon>Eukaryota</taxon>
        <taxon>Viridiplantae</taxon>
        <taxon>Streptophyta</taxon>
        <taxon>Embryophyta</taxon>
        <taxon>Tracheophyta</taxon>
        <taxon>Spermatophyta</taxon>
        <taxon>Magnoliopsida</taxon>
        <taxon>Liliopsida</taxon>
        <taxon>Poales</taxon>
        <taxon>Poaceae</taxon>
        <taxon>BOP clade</taxon>
        <taxon>Pooideae</taxon>
        <taxon>Stipodae</taxon>
        <taxon>Brachypodieae</taxon>
        <taxon>Brachypodium</taxon>
    </lineage>
</organism>
<dbReference type="InterPro" id="IPR001214">
    <property type="entry name" value="SET_dom"/>
</dbReference>
<dbReference type="ExpressionAtlas" id="A0A0Q3QEZ3">
    <property type="expression patterns" value="baseline"/>
</dbReference>
<evidence type="ECO:0000259" key="8">
    <source>
        <dbReference type="PROSITE" id="PS50868"/>
    </source>
</evidence>
<feature type="domain" description="SET" evidence="7">
    <location>
        <begin position="517"/>
        <end position="655"/>
    </location>
</feature>
<keyword evidence="2" id="KW-0158">Chromosome</keyword>
<accession>A0A0Q3QEZ3</accession>
<dbReference type="SMART" id="SM00317">
    <property type="entry name" value="SET"/>
    <property type="match status" value="1"/>
</dbReference>
<dbReference type="PANTHER" id="PTHR46450">
    <property type="entry name" value="INACTIVE HISTONE-LYSINE N-METHYLTRANSFERASE SUVR1-RELATED"/>
    <property type="match status" value="1"/>
</dbReference>
<dbReference type="GO" id="GO:0008270">
    <property type="term" value="F:zinc ion binding"/>
    <property type="evidence" value="ECO:0007669"/>
    <property type="project" value="InterPro"/>
</dbReference>
<dbReference type="STRING" id="15368.A0A0Q3QEZ3"/>
<dbReference type="GO" id="GO:0042054">
    <property type="term" value="F:histone methyltransferase activity"/>
    <property type="evidence" value="ECO:0007669"/>
    <property type="project" value="InterPro"/>
</dbReference>
<evidence type="ECO:0000313" key="10">
    <source>
        <dbReference type="EnsemblPlants" id="KQK00378"/>
    </source>
</evidence>
<dbReference type="AlphaFoldDB" id="A0A0Q3QEZ3"/>
<dbReference type="EnsemblPlants" id="KQK00378">
    <property type="protein sequence ID" value="KQK00378"/>
    <property type="gene ID" value="BRADI_3g48980v3"/>
</dbReference>
<dbReference type="InterPro" id="IPR003616">
    <property type="entry name" value="Post-SET_dom"/>
</dbReference>
<dbReference type="PANTHER" id="PTHR46450:SF21">
    <property type="entry name" value="SET DOMAIN-CONTAINING PROTEIN"/>
    <property type="match status" value="1"/>
</dbReference>
<protein>
    <recommendedName>
        <fullName evidence="12">SET domain-containing protein</fullName>
    </recommendedName>
</protein>
<keyword evidence="4" id="KW-0808">Transferase</keyword>
<dbReference type="GO" id="GO:0032259">
    <property type="term" value="P:methylation"/>
    <property type="evidence" value="ECO:0007669"/>
    <property type="project" value="UniProtKB-KW"/>
</dbReference>
<dbReference type="GO" id="GO:0005694">
    <property type="term" value="C:chromosome"/>
    <property type="evidence" value="ECO:0007669"/>
    <property type="project" value="UniProtKB-SubCell"/>
</dbReference>
<evidence type="ECO:0000256" key="4">
    <source>
        <dbReference type="ARBA" id="ARBA00022679"/>
    </source>
</evidence>
<dbReference type="GO" id="GO:0005634">
    <property type="term" value="C:nucleus"/>
    <property type="evidence" value="ECO:0007669"/>
    <property type="project" value="InterPro"/>
</dbReference>
<dbReference type="Proteomes" id="UP000008810">
    <property type="component" value="Chromosome 3"/>
</dbReference>